<keyword evidence="5 17" id="KW-1133">Transmembrane helix</keyword>
<comment type="catalytic activity">
    <reaction evidence="11">
        <text>12-(9Z-octadecenoyloxy)-octadecanoate + H2O = 12-hydroxyoctadecanoate + (9Z)-octadecenoate + H(+)</text>
        <dbReference type="Rhea" id="RHEA:52060"/>
        <dbReference type="ChEBI" id="CHEBI:15377"/>
        <dbReference type="ChEBI" id="CHEBI:15378"/>
        <dbReference type="ChEBI" id="CHEBI:30823"/>
        <dbReference type="ChEBI" id="CHEBI:84201"/>
        <dbReference type="ChEBI" id="CHEBI:136302"/>
    </reaction>
    <physiologicalReaction direction="left-to-right" evidence="11">
        <dbReference type="Rhea" id="RHEA:52061"/>
    </physiologicalReaction>
</comment>
<name>A0ABM1NI63_NICVS</name>
<evidence type="ECO:0000313" key="19">
    <source>
        <dbReference type="RefSeq" id="XP_017786513.1"/>
    </source>
</evidence>
<evidence type="ECO:0000256" key="10">
    <source>
        <dbReference type="ARBA" id="ARBA00048680"/>
    </source>
</evidence>
<evidence type="ECO:0000256" key="14">
    <source>
        <dbReference type="ARBA" id="ARBA00049296"/>
    </source>
</evidence>
<dbReference type="PANTHER" id="PTHR10989">
    <property type="entry name" value="ANDROGEN-INDUCED PROTEIN 1-RELATED"/>
    <property type="match status" value="1"/>
</dbReference>
<evidence type="ECO:0000256" key="9">
    <source>
        <dbReference type="ARBA" id="ARBA00047863"/>
    </source>
</evidence>
<evidence type="ECO:0000256" key="4">
    <source>
        <dbReference type="ARBA" id="ARBA00022692"/>
    </source>
</evidence>
<comment type="catalytic activity">
    <reaction evidence="14">
        <text>13-(9Z-octadecenoyloxy)-octadecanoate + H2O = 13-hydroxy-octadecanoate + (9Z)-octadecenoate + H(+)</text>
        <dbReference type="Rhea" id="RHEA:52064"/>
        <dbReference type="ChEBI" id="CHEBI:15377"/>
        <dbReference type="ChEBI" id="CHEBI:15378"/>
        <dbReference type="ChEBI" id="CHEBI:30823"/>
        <dbReference type="ChEBI" id="CHEBI:136303"/>
        <dbReference type="ChEBI" id="CHEBI:136304"/>
    </reaction>
    <physiologicalReaction direction="left-to-right" evidence="14">
        <dbReference type="Rhea" id="RHEA:52065"/>
    </physiologicalReaction>
</comment>
<evidence type="ECO:0000256" key="17">
    <source>
        <dbReference type="SAM" id="Phobius"/>
    </source>
</evidence>
<feature type="transmembrane region" description="Helical" evidence="17">
    <location>
        <begin position="88"/>
        <end position="108"/>
    </location>
</feature>
<comment type="catalytic activity">
    <reaction evidence="1">
        <text>9-(9Z-hexadecenoyloxy)-octadecanoate + H2O = (9Z)-hexadecenoate + 9-hydroxy-octadecanoate + H(+)</text>
        <dbReference type="Rhea" id="RHEA:52068"/>
        <dbReference type="ChEBI" id="CHEBI:15377"/>
        <dbReference type="ChEBI" id="CHEBI:15378"/>
        <dbReference type="ChEBI" id="CHEBI:32372"/>
        <dbReference type="ChEBI" id="CHEBI:136286"/>
        <dbReference type="ChEBI" id="CHEBI:136309"/>
    </reaction>
    <physiologicalReaction direction="left-to-right" evidence="1">
        <dbReference type="Rhea" id="RHEA:52069"/>
    </physiologicalReaction>
</comment>
<gene>
    <name evidence="19" type="primary">LOC108569466</name>
</gene>
<dbReference type="InterPro" id="IPR006838">
    <property type="entry name" value="ADTRP_AIG1"/>
</dbReference>
<comment type="catalytic activity">
    <reaction evidence="8">
        <text>13-octadecanoyloxy-octadecanoate + H2O = 13-hydroxy-octadecanoate + octadecanoate + H(+)</text>
        <dbReference type="Rhea" id="RHEA:52084"/>
        <dbReference type="ChEBI" id="CHEBI:15377"/>
        <dbReference type="ChEBI" id="CHEBI:15378"/>
        <dbReference type="ChEBI" id="CHEBI:25629"/>
        <dbReference type="ChEBI" id="CHEBI:136304"/>
        <dbReference type="ChEBI" id="CHEBI:136335"/>
    </reaction>
    <physiologicalReaction direction="left-to-right" evidence="8">
        <dbReference type="Rhea" id="RHEA:52085"/>
    </physiologicalReaction>
</comment>
<comment type="catalytic activity">
    <reaction evidence="13">
        <text>9-octadecanoyloxy-octadecanoate + H2O = 9-hydroxy-octadecanoate + octadecanoate + H(+)</text>
        <dbReference type="Rhea" id="RHEA:52096"/>
        <dbReference type="ChEBI" id="CHEBI:15377"/>
        <dbReference type="ChEBI" id="CHEBI:15378"/>
        <dbReference type="ChEBI" id="CHEBI:25629"/>
        <dbReference type="ChEBI" id="CHEBI:136286"/>
        <dbReference type="ChEBI" id="CHEBI:136373"/>
    </reaction>
    <physiologicalReaction direction="left-to-right" evidence="13">
        <dbReference type="Rhea" id="RHEA:52097"/>
    </physiologicalReaction>
</comment>
<feature type="transmembrane region" description="Helical" evidence="17">
    <location>
        <begin position="128"/>
        <end position="147"/>
    </location>
</feature>
<evidence type="ECO:0000256" key="15">
    <source>
        <dbReference type="ARBA" id="ARBA00049322"/>
    </source>
</evidence>
<accession>A0ABM1NI63</accession>
<evidence type="ECO:0000256" key="6">
    <source>
        <dbReference type="ARBA" id="ARBA00023136"/>
    </source>
</evidence>
<evidence type="ECO:0000256" key="3">
    <source>
        <dbReference type="ARBA" id="ARBA00009300"/>
    </source>
</evidence>
<feature type="transmembrane region" description="Helical" evidence="17">
    <location>
        <begin position="159"/>
        <end position="177"/>
    </location>
</feature>
<comment type="catalytic activity">
    <reaction evidence="7">
        <text>12-hexadecanoyloxy-octadecanoate + H2O = 12-hydroxyoctadecanoate + hexadecanoate + H(+)</text>
        <dbReference type="Rhea" id="RHEA:52056"/>
        <dbReference type="ChEBI" id="CHEBI:7896"/>
        <dbReference type="ChEBI" id="CHEBI:15377"/>
        <dbReference type="ChEBI" id="CHEBI:15378"/>
        <dbReference type="ChEBI" id="CHEBI:83677"/>
        <dbReference type="ChEBI" id="CHEBI:84201"/>
    </reaction>
    <physiologicalReaction direction="left-to-right" evidence="7">
        <dbReference type="Rhea" id="RHEA:52057"/>
    </physiologicalReaction>
</comment>
<evidence type="ECO:0000256" key="13">
    <source>
        <dbReference type="ARBA" id="ARBA00049221"/>
    </source>
</evidence>
<feature type="transmembrane region" description="Helical" evidence="17">
    <location>
        <begin position="50"/>
        <end position="68"/>
    </location>
</feature>
<comment type="catalytic activity">
    <reaction evidence="10">
        <text>12-octadecanoyloxy-octadecanoate + H2O = 12-hydroxyoctadecanoate + octadecanoate + H(+)</text>
        <dbReference type="Rhea" id="RHEA:52080"/>
        <dbReference type="ChEBI" id="CHEBI:15377"/>
        <dbReference type="ChEBI" id="CHEBI:15378"/>
        <dbReference type="ChEBI" id="CHEBI:25629"/>
        <dbReference type="ChEBI" id="CHEBI:84201"/>
        <dbReference type="ChEBI" id="CHEBI:136330"/>
    </reaction>
    <physiologicalReaction direction="left-to-right" evidence="10">
        <dbReference type="Rhea" id="RHEA:52081"/>
    </physiologicalReaction>
</comment>
<evidence type="ECO:0000256" key="2">
    <source>
        <dbReference type="ARBA" id="ARBA00004127"/>
    </source>
</evidence>
<sequence length="238" mass="28153">MMSLRTLFHLAAFAHDAFSFWYDYTYVNLRHLSTKPDIEFARGKLKYLTVWNLVLQAFFFSVCFLNDILGCKQKTKGHEGCLQKFKDYLQTCLAFPISFFVGLTFWAIYFVDRELVLPRAVDQYFPWWLNQCVHTNIMVFILIEMFISQARYPPKKIGYSVLTVFMLVYLVWIHVIHAYTNMWVYPVLDVLNMPLRIVFFLSLLALSLALYTVGEKLNGCIWSKKRSTKYIHLTNKKD</sequence>
<dbReference type="Pfam" id="PF04750">
    <property type="entry name" value="Far-17a_AIG1"/>
    <property type="match status" value="1"/>
</dbReference>
<protein>
    <submittedName>
        <fullName evidence="19">Androgen-induced gene 1 protein-like isoform X1</fullName>
    </submittedName>
</protein>
<evidence type="ECO:0000256" key="16">
    <source>
        <dbReference type="ARBA" id="ARBA00049428"/>
    </source>
</evidence>
<keyword evidence="4 17" id="KW-0812">Transmembrane</keyword>
<comment type="similarity">
    <text evidence="3">Belongs to the AIG1 family.</text>
</comment>
<evidence type="ECO:0000313" key="18">
    <source>
        <dbReference type="Proteomes" id="UP000695000"/>
    </source>
</evidence>
<evidence type="ECO:0000256" key="5">
    <source>
        <dbReference type="ARBA" id="ARBA00022989"/>
    </source>
</evidence>
<comment type="catalytic activity">
    <reaction evidence="12">
        <text>9-(9Z-octadecenoyloxy)-octadecanoate + H2O = 9-hydroxy-octadecanoate + (9Z)-octadecenoate + H(+)</text>
        <dbReference type="Rhea" id="RHEA:52048"/>
        <dbReference type="ChEBI" id="CHEBI:15377"/>
        <dbReference type="ChEBI" id="CHEBI:15378"/>
        <dbReference type="ChEBI" id="CHEBI:30823"/>
        <dbReference type="ChEBI" id="CHEBI:136282"/>
        <dbReference type="ChEBI" id="CHEBI:136286"/>
    </reaction>
    <physiologicalReaction direction="left-to-right" evidence="12">
        <dbReference type="Rhea" id="RHEA:52049"/>
    </physiologicalReaction>
</comment>
<reference evidence="19" key="1">
    <citation type="submission" date="2025-08" db="UniProtKB">
        <authorList>
            <consortium name="RefSeq"/>
        </authorList>
    </citation>
    <scope>IDENTIFICATION</scope>
    <source>
        <tissue evidence="19">Whole Larva</tissue>
    </source>
</reference>
<evidence type="ECO:0000256" key="12">
    <source>
        <dbReference type="ARBA" id="ARBA00048800"/>
    </source>
</evidence>
<dbReference type="Proteomes" id="UP000695000">
    <property type="component" value="Unplaced"/>
</dbReference>
<comment type="catalytic activity">
    <reaction evidence="16">
        <text>12-(9Z-hexadecenoyloxy)-octadecanoate + H2O = 12-hydroxyoctadecanoate + (9Z)-hexadecenoate + H(+)</text>
        <dbReference type="Rhea" id="RHEA:52072"/>
        <dbReference type="ChEBI" id="CHEBI:15377"/>
        <dbReference type="ChEBI" id="CHEBI:15378"/>
        <dbReference type="ChEBI" id="CHEBI:32372"/>
        <dbReference type="ChEBI" id="CHEBI:84201"/>
        <dbReference type="ChEBI" id="CHEBI:136312"/>
    </reaction>
    <physiologicalReaction direction="left-to-right" evidence="16">
        <dbReference type="Rhea" id="RHEA:52073"/>
    </physiologicalReaction>
</comment>
<feature type="transmembrane region" description="Helical" evidence="17">
    <location>
        <begin position="197"/>
        <end position="214"/>
    </location>
</feature>
<dbReference type="GeneID" id="108569466"/>
<comment type="catalytic activity">
    <reaction evidence="9">
        <text>9-hexadecanoyloxy-octadecanoate + H2O = 9-hydroxy-octadecanoate + hexadecanoate + H(+)</text>
        <dbReference type="Rhea" id="RHEA:52052"/>
        <dbReference type="ChEBI" id="CHEBI:7896"/>
        <dbReference type="ChEBI" id="CHEBI:15377"/>
        <dbReference type="ChEBI" id="CHEBI:15378"/>
        <dbReference type="ChEBI" id="CHEBI:83670"/>
        <dbReference type="ChEBI" id="CHEBI:136286"/>
    </reaction>
    <physiologicalReaction direction="left-to-right" evidence="9">
        <dbReference type="Rhea" id="RHEA:52053"/>
    </physiologicalReaction>
</comment>
<keyword evidence="6 17" id="KW-0472">Membrane</keyword>
<evidence type="ECO:0000256" key="1">
    <source>
        <dbReference type="ARBA" id="ARBA00000923"/>
    </source>
</evidence>
<dbReference type="RefSeq" id="XP_017786513.1">
    <property type="nucleotide sequence ID" value="XM_017931024.1"/>
</dbReference>
<evidence type="ECO:0000256" key="8">
    <source>
        <dbReference type="ARBA" id="ARBA00047427"/>
    </source>
</evidence>
<comment type="catalytic activity">
    <reaction evidence="15">
        <text>13-(9Z-hexadecenoyloxy)-octadecanoate + H2O = 13-hydroxy-octadecanoate + (9Z)-hexadecenoate + H(+)</text>
        <dbReference type="Rhea" id="RHEA:52076"/>
        <dbReference type="ChEBI" id="CHEBI:15377"/>
        <dbReference type="ChEBI" id="CHEBI:15378"/>
        <dbReference type="ChEBI" id="CHEBI:32372"/>
        <dbReference type="ChEBI" id="CHEBI:136304"/>
        <dbReference type="ChEBI" id="CHEBI:136315"/>
    </reaction>
    <physiologicalReaction direction="left-to-right" evidence="15">
        <dbReference type="Rhea" id="RHEA:52077"/>
    </physiologicalReaction>
</comment>
<proteinExistence type="inferred from homology"/>
<comment type="subcellular location">
    <subcellularLocation>
        <location evidence="2">Endomembrane system</location>
        <topology evidence="2">Multi-pass membrane protein</topology>
    </subcellularLocation>
</comment>
<organism evidence="18 19">
    <name type="scientific">Nicrophorus vespilloides</name>
    <name type="common">Boreal carrion beetle</name>
    <dbReference type="NCBI Taxonomy" id="110193"/>
    <lineage>
        <taxon>Eukaryota</taxon>
        <taxon>Metazoa</taxon>
        <taxon>Ecdysozoa</taxon>
        <taxon>Arthropoda</taxon>
        <taxon>Hexapoda</taxon>
        <taxon>Insecta</taxon>
        <taxon>Pterygota</taxon>
        <taxon>Neoptera</taxon>
        <taxon>Endopterygota</taxon>
        <taxon>Coleoptera</taxon>
        <taxon>Polyphaga</taxon>
        <taxon>Staphyliniformia</taxon>
        <taxon>Silphidae</taxon>
        <taxon>Nicrophorinae</taxon>
        <taxon>Nicrophorus</taxon>
    </lineage>
</organism>
<keyword evidence="18" id="KW-1185">Reference proteome</keyword>
<dbReference type="PANTHER" id="PTHR10989:SF16">
    <property type="entry name" value="AT02829P-RELATED"/>
    <property type="match status" value="1"/>
</dbReference>
<evidence type="ECO:0000256" key="11">
    <source>
        <dbReference type="ARBA" id="ARBA00048701"/>
    </source>
</evidence>
<evidence type="ECO:0000256" key="7">
    <source>
        <dbReference type="ARBA" id="ARBA00047368"/>
    </source>
</evidence>